<evidence type="ECO:0000256" key="1">
    <source>
        <dbReference type="SAM" id="MobiDB-lite"/>
    </source>
</evidence>
<dbReference type="AlphaFoldDB" id="C6SGJ1"/>
<accession>C6SGJ1</accession>
<name>C6SGJ1_NEIME</name>
<dbReference type="EMBL" id="AM889138">
    <property type="protein sequence ID" value="CBA04014.1"/>
    <property type="molecule type" value="Genomic_DNA"/>
</dbReference>
<dbReference type="EC" id="2.3.1.41" evidence="2"/>
<feature type="compositionally biased region" description="Basic residues" evidence="1">
    <location>
        <begin position="1"/>
        <end position="10"/>
    </location>
</feature>
<keyword evidence="2" id="KW-0012">Acyltransferase</keyword>
<sequence length="74" mass="7906">MRRAQSKPRSRGALPTGKAIPKENFRPSFGDGQNDPNLPAINLTGSGSRWETEKRITASSSFAFGGSNCVLIIG</sequence>
<organism evidence="2">
    <name type="scientific">Neisseria meningitidis alpha275</name>
    <dbReference type="NCBI Taxonomy" id="295996"/>
    <lineage>
        <taxon>Bacteria</taxon>
        <taxon>Pseudomonadati</taxon>
        <taxon>Pseudomonadota</taxon>
        <taxon>Betaproteobacteria</taxon>
        <taxon>Neisseriales</taxon>
        <taxon>Neisseriaceae</taxon>
        <taxon>Neisseria</taxon>
    </lineage>
</organism>
<gene>
    <name evidence="2" type="ORF">NMW_0057</name>
</gene>
<proteinExistence type="predicted"/>
<keyword evidence="2" id="KW-0808">Transferase</keyword>
<dbReference type="GO" id="GO:0004315">
    <property type="term" value="F:3-oxoacyl-[acyl-carrier-protein] synthase activity"/>
    <property type="evidence" value="ECO:0007669"/>
    <property type="project" value="UniProtKB-EC"/>
</dbReference>
<reference evidence="2" key="1">
    <citation type="journal article" date="2008" name="Proc. Natl. Acad. Sci. U.S.A.">
        <title>Whole-genome comparison of disease and carriage strains provides insights into virulence evolution in Neisseria meningitidis.</title>
        <authorList>
            <person name="Schoen C."/>
            <person name="Blom J."/>
            <person name="Claus H."/>
            <person name="Schramm-Glueck A."/>
            <person name="Brandt P."/>
            <person name="Mueller T."/>
            <person name="Goesmann A."/>
            <person name="Joseph B."/>
            <person name="Konietzny S."/>
            <person name="Kurzai O."/>
            <person name="Schmitt C."/>
            <person name="Friedrich T."/>
            <person name="Linke B."/>
            <person name="Vogel U."/>
            <person name="Frosch M."/>
        </authorList>
    </citation>
    <scope>NUCLEOTIDE SEQUENCE</scope>
    <source>
        <strain evidence="2">Alpha275</strain>
    </source>
</reference>
<evidence type="ECO:0000313" key="2">
    <source>
        <dbReference type="EMBL" id="CBA04014.1"/>
    </source>
</evidence>
<protein>
    <submittedName>
        <fullName evidence="2">Yersiniabactin biosynthetic protein</fullName>
        <ecNumber evidence="2">2.3.1.41</ecNumber>
    </submittedName>
</protein>
<feature type="region of interest" description="Disordered" evidence="1">
    <location>
        <begin position="1"/>
        <end position="40"/>
    </location>
</feature>